<proteinExistence type="predicted"/>
<reference evidence="2 3" key="1">
    <citation type="journal article" date="2010" name="Stand. Genomic Sci.">
        <title>Complete genome sequence of Thermosediminibacter oceani type strain (JW/IW-1228P).</title>
        <authorList>
            <person name="Pitluck S."/>
            <person name="Yasawong M."/>
            <person name="Munk C."/>
            <person name="Nolan M."/>
            <person name="Lapidus A."/>
            <person name="Lucas S."/>
            <person name="Glavina Del Rio T."/>
            <person name="Tice H."/>
            <person name="Cheng J.F."/>
            <person name="Bruce D."/>
            <person name="Detter C."/>
            <person name="Tapia R."/>
            <person name="Han C."/>
            <person name="Goodwin L."/>
            <person name="Liolios K."/>
            <person name="Ivanova N."/>
            <person name="Mavromatis K."/>
            <person name="Mikhailova N."/>
            <person name="Pati A."/>
            <person name="Chen A."/>
            <person name="Palaniappan K."/>
            <person name="Land M."/>
            <person name="Hauser L."/>
            <person name="Chang Y.J."/>
            <person name="Jeffries C.D."/>
            <person name="Rohde M."/>
            <person name="Spring S."/>
            <person name="Sikorski J."/>
            <person name="Goker M."/>
            <person name="Woyke T."/>
            <person name="Bristow J."/>
            <person name="Eisen J.A."/>
            <person name="Markowitz V."/>
            <person name="Hugenholtz P."/>
            <person name="Kyrpides N.C."/>
            <person name="Klenk H.P."/>
        </authorList>
    </citation>
    <scope>NUCLEOTIDE SEQUENCE [LARGE SCALE GENOMIC DNA]</scope>
    <source>
        <strain evidence="3">ATCC BAA-1034 / DSM 16646 / JW/IW-1228P</strain>
    </source>
</reference>
<dbReference type="KEGG" id="toc:Toce_1993"/>
<gene>
    <name evidence="2" type="ordered locus">Toce_1993</name>
</gene>
<evidence type="ECO:0000259" key="1">
    <source>
        <dbReference type="Pfam" id="PF14343"/>
    </source>
</evidence>
<dbReference type="STRING" id="555079.Toce_1993"/>
<evidence type="ECO:0000313" key="3">
    <source>
        <dbReference type="Proteomes" id="UP000000272"/>
    </source>
</evidence>
<protein>
    <recommendedName>
        <fullName evidence="1">PrcB C-terminal domain-containing protein</fullName>
    </recommendedName>
</protein>
<accession>D9RZT7</accession>
<sequence length="241" mass="27585">MKTTKVIFINFLVLLMAVVLITGCRKEAQEPATVEPVMGDIKFEVIAENSVEFQELLKDETFRKWYDEKKKIEGFHAFDGKGKKYILVSAGEKPTGGYSVEVLSVTGRQDDLYLQGRVKAPAKDQMVTQVITYPSVLISVPVDERQVTGELKTEELKVEKPEEPQKPEGHKALKGEAVFLGQIDNNSIEVKEGDTFQVYRLSPDIKDRFDSFNLKENDRIQFMYYVNEHNQRVMTELKKMP</sequence>
<dbReference type="PROSITE" id="PS51257">
    <property type="entry name" value="PROKAR_LIPOPROTEIN"/>
    <property type="match status" value="1"/>
</dbReference>
<dbReference type="eggNOG" id="COG4105">
    <property type="taxonomic scope" value="Bacteria"/>
</dbReference>
<organism evidence="2 3">
    <name type="scientific">Thermosediminibacter oceani (strain ATCC BAA-1034 / DSM 16646 / JW/IW-1228P)</name>
    <dbReference type="NCBI Taxonomy" id="555079"/>
    <lineage>
        <taxon>Bacteria</taxon>
        <taxon>Bacillati</taxon>
        <taxon>Bacillota</taxon>
        <taxon>Clostridia</taxon>
        <taxon>Thermosediminibacterales</taxon>
        <taxon>Thermosediminibacteraceae</taxon>
        <taxon>Thermosediminibacter</taxon>
    </lineage>
</organism>
<dbReference type="InterPro" id="IPR025748">
    <property type="entry name" value="PrcB_C_dom"/>
</dbReference>
<evidence type="ECO:0000313" key="2">
    <source>
        <dbReference type="EMBL" id="ADL08714.1"/>
    </source>
</evidence>
<dbReference type="EMBL" id="CP002131">
    <property type="protein sequence ID" value="ADL08714.1"/>
    <property type="molecule type" value="Genomic_DNA"/>
</dbReference>
<name>D9RZT7_THEOJ</name>
<keyword evidence="3" id="KW-1185">Reference proteome</keyword>
<dbReference type="HOGENOM" id="CLU_1151368_0_0_9"/>
<dbReference type="AlphaFoldDB" id="D9RZT7"/>
<dbReference type="RefSeq" id="WP_013276729.1">
    <property type="nucleotide sequence ID" value="NC_014377.1"/>
</dbReference>
<dbReference type="Pfam" id="PF14343">
    <property type="entry name" value="PrcB_C"/>
    <property type="match status" value="1"/>
</dbReference>
<feature type="domain" description="PrcB C-terminal" evidence="1">
    <location>
        <begin position="85"/>
        <end position="141"/>
    </location>
</feature>
<dbReference type="Proteomes" id="UP000000272">
    <property type="component" value="Chromosome"/>
</dbReference>